<evidence type="ECO:0000313" key="2">
    <source>
        <dbReference type="Proteomes" id="UP000186030"/>
    </source>
</evidence>
<reference evidence="2" key="2">
    <citation type="submission" date="2017-01" db="EMBL/GenBank/DDBJ databases">
        <title>Genome sequencing and annotation of Geobacillus sp. 1017, a Hydrocarbon-Oxidizing Thermophilic Bacterium Isolated from a Heavy Oil Reservoir (China).</title>
        <authorList>
            <person name="Kadnikov V.V."/>
            <person name="Mardanov A.V."/>
            <person name="Poltaraus A.B."/>
            <person name="Sokolova D.S."/>
            <person name="Semenova E.M."/>
            <person name="Ravin N.V."/>
            <person name="Tourova T.P."/>
            <person name="Nazina T.N."/>
        </authorList>
    </citation>
    <scope>NUCLEOTIDE SEQUENCE [LARGE SCALE GENOMIC DNA]</scope>
    <source>
        <strain evidence="2">1017</strain>
    </source>
</reference>
<sequence length="57" mass="6939">MVLIYHFAILMHVYRFGEFSFHDDHLWNLVLACRECNLSKRDWIADRVFLGFLIDHN</sequence>
<organism evidence="1 2">
    <name type="scientific">Geobacillus proteiniphilus</name>
    <dbReference type="NCBI Taxonomy" id="860353"/>
    <lineage>
        <taxon>Bacteria</taxon>
        <taxon>Bacillati</taxon>
        <taxon>Bacillota</taxon>
        <taxon>Bacilli</taxon>
        <taxon>Bacillales</taxon>
        <taxon>Anoxybacillaceae</taxon>
        <taxon>Geobacillus</taxon>
    </lineage>
</organism>
<dbReference type="EMBL" id="MQMG01000020">
    <property type="protein sequence ID" value="OKO93580.1"/>
    <property type="molecule type" value="Genomic_DNA"/>
</dbReference>
<name>A0A1Q5T060_9BACL</name>
<comment type="caution">
    <text evidence="1">The sequence shown here is derived from an EMBL/GenBank/DDBJ whole genome shotgun (WGS) entry which is preliminary data.</text>
</comment>
<dbReference type="Gene3D" id="1.10.30.50">
    <property type="match status" value="1"/>
</dbReference>
<accession>A0A1Q5T060</accession>
<dbReference type="Proteomes" id="UP000186030">
    <property type="component" value="Unassembled WGS sequence"/>
</dbReference>
<dbReference type="AlphaFoldDB" id="A0A1Q5T060"/>
<evidence type="ECO:0000313" key="1">
    <source>
        <dbReference type="EMBL" id="OKO93580.1"/>
    </source>
</evidence>
<reference evidence="1 2" key="1">
    <citation type="submission" date="2016-11" db="EMBL/GenBank/DDBJ databases">
        <authorList>
            <person name="Kadnikov V."/>
            <person name="Nazina T."/>
        </authorList>
    </citation>
    <scope>NUCLEOTIDE SEQUENCE [LARGE SCALE GENOMIC DNA]</scope>
    <source>
        <strain evidence="1 2">1017</strain>
    </source>
</reference>
<proteinExistence type="predicted"/>
<gene>
    <name evidence="1" type="ORF">BRO54_1812</name>
</gene>
<protein>
    <submittedName>
        <fullName evidence="1">Uncharacterized protein</fullName>
    </submittedName>
</protein>